<dbReference type="EC" id="1.-.-.-" evidence="2"/>
<evidence type="ECO:0000259" key="1">
    <source>
        <dbReference type="Pfam" id="PF09995"/>
    </source>
</evidence>
<name>A0ABV9UFI9_9ACTN</name>
<proteinExistence type="predicted"/>
<dbReference type="Proteomes" id="UP001595872">
    <property type="component" value="Unassembled WGS sequence"/>
</dbReference>
<evidence type="ECO:0000313" key="3">
    <source>
        <dbReference type="Proteomes" id="UP001595872"/>
    </source>
</evidence>
<gene>
    <name evidence="2" type="ORF">ACFPCY_42515</name>
</gene>
<keyword evidence="2" id="KW-0560">Oxidoreductase</keyword>
<comment type="caution">
    <text evidence="2">The sequence shown here is derived from an EMBL/GenBank/DDBJ whole genome shotgun (WGS) entry which is preliminary data.</text>
</comment>
<reference evidence="3" key="1">
    <citation type="journal article" date="2019" name="Int. J. Syst. Evol. Microbiol.">
        <title>The Global Catalogue of Microorganisms (GCM) 10K type strain sequencing project: providing services to taxonomists for standard genome sequencing and annotation.</title>
        <authorList>
            <consortium name="The Broad Institute Genomics Platform"/>
            <consortium name="The Broad Institute Genome Sequencing Center for Infectious Disease"/>
            <person name="Wu L."/>
            <person name="Ma J."/>
        </authorList>
    </citation>
    <scope>NUCLEOTIDE SEQUENCE [LARGE SCALE GENOMIC DNA]</scope>
    <source>
        <strain evidence="3">KLKA75</strain>
    </source>
</reference>
<dbReference type="PANTHER" id="PTHR36151">
    <property type="entry name" value="BLR2777 PROTEIN"/>
    <property type="match status" value="1"/>
</dbReference>
<sequence length="312" mass="35532">MVDTSTLIVRGPETVTWRVVLDPLMMVAGVRALMLQALQPTTMRGVWQNSDFLEEPLERLFNTAHFVTVTALGTPEQADALGARVRGVHRALRIKDPDTGRTHRVDEPELLLWVHCAEVSSYLEVIERGGVRLTPAERDRYYDEQRRTATYVGLHEEDVPGSVAEMSAYFDRARAELDLRVIPESRATMRFLLWPKMPRKLRMLAPFKPLWVPVGMLAYYTLPRWARDEYRTLPEVPGVQPLVTIGLKAGRFLVGLIPEKITGRPFKPETRELMADLPRRLAESGVRPQRRLQKIRVAEVAEGSPGLRPGRR</sequence>
<dbReference type="PANTHER" id="PTHR36151:SF3">
    <property type="entry name" value="ER-BOUND OXYGENASE MPAB_MPAB'_RUBBER OXYGENASE CATALYTIC DOMAIN-CONTAINING PROTEIN"/>
    <property type="match status" value="1"/>
</dbReference>
<dbReference type="Pfam" id="PF09995">
    <property type="entry name" value="MPAB_Lcp_cat"/>
    <property type="match status" value="1"/>
</dbReference>
<evidence type="ECO:0000313" key="2">
    <source>
        <dbReference type="EMBL" id="MFC4914020.1"/>
    </source>
</evidence>
<feature type="domain" description="ER-bound oxygenase mpaB/mpaB'/Rubber oxygenase catalytic" evidence="1">
    <location>
        <begin position="17"/>
        <end position="231"/>
    </location>
</feature>
<dbReference type="EMBL" id="JBHSIT010000023">
    <property type="protein sequence ID" value="MFC4914020.1"/>
    <property type="molecule type" value="Genomic_DNA"/>
</dbReference>
<organism evidence="2 3">
    <name type="scientific">Actinomadura gamaensis</name>
    <dbReference type="NCBI Taxonomy" id="1763541"/>
    <lineage>
        <taxon>Bacteria</taxon>
        <taxon>Bacillati</taxon>
        <taxon>Actinomycetota</taxon>
        <taxon>Actinomycetes</taxon>
        <taxon>Streptosporangiales</taxon>
        <taxon>Thermomonosporaceae</taxon>
        <taxon>Actinomadura</taxon>
    </lineage>
</organism>
<dbReference type="RefSeq" id="WP_378265515.1">
    <property type="nucleotide sequence ID" value="NZ_JBHSIT010000023.1"/>
</dbReference>
<dbReference type="InterPro" id="IPR018713">
    <property type="entry name" value="MPAB/Lcp_cat_dom"/>
</dbReference>
<dbReference type="GO" id="GO:0016491">
    <property type="term" value="F:oxidoreductase activity"/>
    <property type="evidence" value="ECO:0007669"/>
    <property type="project" value="UniProtKB-KW"/>
</dbReference>
<accession>A0ABV9UFI9</accession>
<keyword evidence="3" id="KW-1185">Reference proteome</keyword>
<protein>
    <submittedName>
        <fullName evidence="2">Oxygenase MpaB family protein</fullName>
        <ecNumber evidence="2">1.-.-.-</ecNumber>
    </submittedName>
</protein>